<dbReference type="GO" id="GO:0016887">
    <property type="term" value="F:ATP hydrolysis activity"/>
    <property type="evidence" value="ECO:0007669"/>
    <property type="project" value="InterPro"/>
</dbReference>
<dbReference type="InterPro" id="IPR027417">
    <property type="entry name" value="P-loop_NTPase"/>
</dbReference>
<dbReference type="InterPro" id="IPR001482">
    <property type="entry name" value="T2SS/T4SS_dom"/>
</dbReference>
<protein>
    <submittedName>
        <fullName evidence="3">PilT/PilU family type 4a pilus ATPase</fullName>
    </submittedName>
</protein>
<evidence type="ECO:0000313" key="3">
    <source>
        <dbReference type="EMBL" id="MBC2602483.1"/>
    </source>
</evidence>
<dbReference type="RefSeq" id="WP_185693165.1">
    <property type="nucleotide sequence ID" value="NZ_JACHVA010000092.1"/>
</dbReference>
<reference evidence="3 4" key="1">
    <citation type="submission" date="2020-07" db="EMBL/GenBank/DDBJ databases">
        <authorList>
            <person name="Feng X."/>
        </authorList>
    </citation>
    <scope>NUCLEOTIDE SEQUENCE [LARGE SCALE GENOMIC DNA]</scope>
    <source>
        <strain evidence="3 4">JCM14086</strain>
    </source>
</reference>
<dbReference type="NCBIfam" id="TIGR01420">
    <property type="entry name" value="pilT_fam"/>
    <property type="match status" value="1"/>
</dbReference>
<dbReference type="PROSITE" id="PS00662">
    <property type="entry name" value="T2SP_E"/>
    <property type="match status" value="1"/>
</dbReference>
<dbReference type="EMBL" id="JACHVA010000092">
    <property type="protein sequence ID" value="MBC2602483.1"/>
    <property type="molecule type" value="Genomic_DNA"/>
</dbReference>
<evidence type="ECO:0000259" key="2">
    <source>
        <dbReference type="PROSITE" id="PS00662"/>
    </source>
</evidence>
<dbReference type="PANTHER" id="PTHR30486:SF12">
    <property type="entry name" value="TYPE IV PILUS ATPASE PILU"/>
    <property type="match status" value="1"/>
</dbReference>
<dbReference type="Proteomes" id="UP000525652">
    <property type="component" value="Unassembled WGS sequence"/>
</dbReference>
<keyword evidence="4" id="KW-1185">Reference proteome</keyword>
<dbReference type="AlphaFoldDB" id="A0A7X1AYU1"/>
<accession>A0A7X1AYU1</accession>
<comment type="similarity">
    <text evidence="1">Belongs to the GSP E family.</text>
</comment>
<organism evidence="3 4">
    <name type="scientific">Puniceicoccus vermicola</name>
    <dbReference type="NCBI Taxonomy" id="388746"/>
    <lineage>
        <taxon>Bacteria</taxon>
        <taxon>Pseudomonadati</taxon>
        <taxon>Verrucomicrobiota</taxon>
        <taxon>Opitutia</taxon>
        <taxon>Puniceicoccales</taxon>
        <taxon>Puniceicoccaceae</taxon>
        <taxon>Puniceicoccus</taxon>
    </lineage>
</organism>
<dbReference type="InterPro" id="IPR050921">
    <property type="entry name" value="T4SS_GSP_E_ATPase"/>
</dbReference>
<dbReference type="Gene3D" id="3.40.50.300">
    <property type="entry name" value="P-loop containing nucleotide triphosphate hydrolases"/>
    <property type="match status" value="1"/>
</dbReference>
<dbReference type="CDD" id="cd01131">
    <property type="entry name" value="PilT"/>
    <property type="match status" value="1"/>
</dbReference>
<gene>
    <name evidence="3" type="ORF">H5P30_11905</name>
</gene>
<comment type="caution">
    <text evidence="3">The sequence shown here is derived from an EMBL/GenBank/DDBJ whole genome shotgun (WGS) entry which is preliminary data.</text>
</comment>
<dbReference type="InterPro" id="IPR003593">
    <property type="entry name" value="AAA+_ATPase"/>
</dbReference>
<name>A0A7X1AYU1_9BACT</name>
<dbReference type="Gene3D" id="3.30.450.90">
    <property type="match status" value="1"/>
</dbReference>
<feature type="domain" description="Bacterial type II secretion system protein E" evidence="2">
    <location>
        <begin position="208"/>
        <end position="222"/>
    </location>
</feature>
<dbReference type="SUPFAM" id="SSF52540">
    <property type="entry name" value="P-loop containing nucleoside triphosphate hydrolases"/>
    <property type="match status" value="1"/>
</dbReference>
<dbReference type="InterPro" id="IPR006321">
    <property type="entry name" value="PilT/PilU"/>
</dbReference>
<dbReference type="PANTHER" id="PTHR30486">
    <property type="entry name" value="TWITCHING MOTILITY PROTEIN PILT"/>
    <property type="match status" value="1"/>
</dbReference>
<dbReference type="GO" id="GO:0005524">
    <property type="term" value="F:ATP binding"/>
    <property type="evidence" value="ECO:0007669"/>
    <property type="project" value="InterPro"/>
</dbReference>
<sequence length="376" mass="42326">MASTDTLDFSDALDSIHRILALAVEKGASDIHLKSNKIPIIRQRGALIELEGQSPLRPEIIQVFIEQTTQGVFRDQWEQEFQVDYAYRLEDVGRFRVNGFMQRTLPGMVFRLVNENPPSLEDLNHDPELFRKLCKLKDGIILVCGATGSGKSSTLAAMINLINREENKHIVTLEDPIEYTYTDDKSLINQREIGIDIQSFDSGLRAVLRQDPDIILIGEMRDRSTFETALRAAETGHLVLSTLHAAHSQQAIRRLFEFFPSDQQEIMKRQISEAVRCTIIQKLLPDLKGDGRMPAKEVMMVDPSVRKLIELGQFEKLFSAIEAGKENGSHTFNWDLYQLVKAGSISKETALAFSPNPKQLEMNLKGIFLSSGGLVS</sequence>
<evidence type="ECO:0000256" key="1">
    <source>
        <dbReference type="ARBA" id="ARBA00006611"/>
    </source>
</evidence>
<evidence type="ECO:0000313" key="4">
    <source>
        <dbReference type="Proteomes" id="UP000525652"/>
    </source>
</evidence>
<dbReference type="Pfam" id="PF00437">
    <property type="entry name" value="T2SSE"/>
    <property type="match status" value="1"/>
</dbReference>
<proteinExistence type="inferred from homology"/>
<dbReference type="SMART" id="SM00382">
    <property type="entry name" value="AAA"/>
    <property type="match status" value="1"/>
</dbReference>